<dbReference type="PANTHER" id="PTHR43135:SF3">
    <property type="entry name" value="ALPHA-D-RIBOSE 1-METHYLPHOSPHONATE 5-TRIPHOSPHATE DIPHOSPHATASE"/>
    <property type="match status" value="1"/>
</dbReference>
<accession>A0A4V2ZX11</accession>
<feature type="domain" description="Amidohydrolase-related" evidence="1">
    <location>
        <begin position="82"/>
        <end position="429"/>
    </location>
</feature>
<comment type="caution">
    <text evidence="2">The sequence shown here is derived from an EMBL/GenBank/DDBJ whole genome shotgun (WGS) entry which is preliminary data.</text>
</comment>
<dbReference type="EMBL" id="SMSE01000003">
    <property type="protein sequence ID" value="TDG12433.1"/>
    <property type="molecule type" value="Genomic_DNA"/>
</dbReference>
<dbReference type="RefSeq" id="WP_133213222.1">
    <property type="nucleotide sequence ID" value="NZ_SMSE01000003.1"/>
</dbReference>
<dbReference type="SUPFAM" id="SSF51556">
    <property type="entry name" value="Metallo-dependent hydrolases"/>
    <property type="match status" value="1"/>
</dbReference>
<dbReference type="CDD" id="cd01299">
    <property type="entry name" value="Met_dep_hydrolase_A"/>
    <property type="match status" value="1"/>
</dbReference>
<dbReference type="GO" id="GO:0016810">
    <property type="term" value="F:hydrolase activity, acting on carbon-nitrogen (but not peptide) bonds"/>
    <property type="evidence" value="ECO:0007669"/>
    <property type="project" value="InterPro"/>
</dbReference>
<dbReference type="InterPro" id="IPR051781">
    <property type="entry name" value="Metallo-dep_Hydrolase"/>
</dbReference>
<keyword evidence="3" id="KW-1185">Reference proteome</keyword>
<name>A0A4V2ZX11_9GAMM</name>
<gene>
    <name evidence="2" type="ORF">E2F43_12555</name>
</gene>
<dbReference type="OrthoDB" id="9782972at2"/>
<dbReference type="AlphaFoldDB" id="A0A4V2ZX11"/>
<dbReference type="InterPro" id="IPR032466">
    <property type="entry name" value="Metal_Hydrolase"/>
</dbReference>
<evidence type="ECO:0000313" key="3">
    <source>
        <dbReference type="Proteomes" id="UP000295554"/>
    </source>
</evidence>
<sequence>MKRNTHDKRRHGLIGIVLLCFVGIATAQDSRVVLTNVHVFDGVSEKRIENANVLIEGNLIKRVTTDALDINGATTIDGGGRTLIPGLIDAHWHTTYAYAAQSTVITGDISEIAIRGALGAEKTLMRGFTTTRDTGGNPFSIKKMIDAGELVGPRILPSGPPLSQTSGHLDYRSAQATPTNPGDSLDYWNANLLMLVADGVPELLKRTREILRAGATQIKFTAGGGVSSVYDPIDVTEYTFEEMKAIVDVANTWNTYVLAHVFTDAAAQQAIRAGVKSLEHGMLFSEETLRMMKKNDVWLSTQPILNDDQALKFDDPKSNAKFIEVTQGTENLYPLAKKIGVKIAFGTDMLFDPVTAEAQTQFLTKLKPWFTPYEILKMATHDNAQLLELAGPRHPYQDGPLGEIVEGAYADLILVDGNPLENIDLLADPHQNFVLIMKDGEIFKNTL</sequence>
<dbReference type="PANTHER" id="PTHR43135">
    <property type="entry name" value="ALPHA-D-RIBOSE 1-METHYLPHOSPHONATE 5-TRIPHOSPHATE DIPHOSPHATASE"/>
    <property type="match status" value="1"/>
</dbReference>
<dbReference type="InterPro" id="IPR006680">
    <property type="entry name" value="Amidohydro-rel"/>
</dbReference>
<dbReference type="InterPro" id="IPR011059">
    <property type="entry name" value="Metal-dep_hydrolase_composite"/>
</dbReference>
<protein>
    <submittedName>
        <fullName evidence="2">Amidohydrolase family protein</fullName>
    </submittedName>
</protein>
<dbReference type="Gene3D" id="3.20.20.140">
    <property type="entry name" value="Metal-dependent hydrolases"/>
    <property type="match status" value="1"/>
</dbReference>
<dbReference type="Gene3D" id="2.30.40.10">
    <property type="entry name" value="Urease, subunit C, domain 1"/>
    <property type="match status" value="1"/>
</dbReference>
<dbReference type="SUPFAM" id="SSF51338">
    <property type="entry name" value="Composite domain of metallo-dependent hydrolases"/>
    <property type="match status" value="2"/>
</dbReference>
<reference evidence="2 3" key="1">
    <citation type="submission" date="2019-03" db="EMBL/GenBank/DDBJ databases">
        <title>Seongchinamella monodicae gen. nov., sp. nov., a novel member of the Gammaproteobacteria isolated from a tidal mudflat of beach.</title>
        <authorList>
            <person name="Yang H.G."/>
            <person name="Kang J.W."/>
            <person name="Lee S.D."/>
        </authorList>
    </citation>
    <scope>NUCLEOTIDE SEQUENCE [LARGE SCALE GENOMIC DNA]</scope>
    <source>
        <strain evidence="2 3">GH4-78</strain>
    </source>
</reference>
<dbReference type="Pfam" id="PF01979">
    <property type="entry name" value="Amidohydro_1"/>
    <property type="match status" value="1"/>
</dbReference>
<keyword evidence="2" id="KW-0378">Hydrolase</keyword>
<evidence type="ECO:0000259" key="1">
    <source>
        <dbReference type="Pfam" id="PF01979"/>
    </source>
</evidence>
<organism evidence="2 3">
    <name type="scientific">Seongchinamella unica</name>
    <dbReference type="NCBI Taxonomy" id="2547392"/>
    <lineage>
        <taxon>Bacteria</taxon>
        <taxon>Pseudomonadati</taxon>
        <taxon>Pseudomonadota</taxon>
        <taxon>Gammaproteobacteria</taxon>
        <taxon>Cellvibrionales</taxon>
        <taxon>Halieaceae</taxon>
        <taxon>Seongchinamella</taxon>
    </lineage>
</organism>
<dbReference type="InterPro" id="IPR057744">
    <property type="entry name" value="OTAase-like"/>
</dbReference>
<dbReference type="Proteomes" id="UP000295554">
    <property type="component" value="Unassembled WGS sequence"/>
</dbReference>
<proteinExistence type="predicted"/>
<evidence type="ECO:0000313" key="2">
    <source>
        <dbReference type="EMBL" id="TDG12433.1"/>
    </source>
</evidence>